<dbReference type="EMBL" id="JBHFNT010000215">
    <property type="protein sequence ID" value="MFB2837567.1"/>
    <property type="molecule type" value="Genomic_DNA"/>
</dbReference>
<evidence type="ECO:0000313" key="2">
    <source>
        <dbReference type="EMBL" id="MFB2837567.1"/>
    </source>
</evidence>
<sequence>MVYNPSLREDPIDQPAAVIPTKHDTSILDWLESTGRLLARDEVPSEDYPEEGEDIDGLIATDEMGYDDDDFGDDDIGELDEEI</sequence>
<reference evidence="2 3" key="1">
    <citation type="submission" date="2024-09" db="EMBL/GenBank/DDBJ databases">
        <title>Floridaenema gen nov. (Aerosakkonemataceae, Aerosakkonematales ord. nov., Cyanobacteria) from benthic tropical and subtropical fresh waters, with the description of four new species.</title>
        <authorList>
            <person name="Moretto J.A."/>
            <person name="Berthold D.E."/>
            <person name="Lefler F.W."/>
            <person name="Huang I.-S."/>
            <person name="Laughinghouse H. IV."/>
        </authorList>
    </citation>
    <scope>NUCLEOTIDE SEQUENCE [LARGE SCALE GENOMIC DNA]</scope>
    <source>
        <strain evidence="2 3">BLCC-F167</strain>
    </source>
</reference>
<gene>
    <name evidence="2" type="ORF">ACE1CA_23810</name>
</gene>
<dbReference type="Pfam" id="PF11332">
    <property type="entry name" value="DUF3134"/>
    <property type="match status" value="1"/>
</dbReference>
<keyword evidence="3" id="KW-1185">Reference proteome</keyword>
<dbReference type="InterPro" id="IPR021481">
    <property type="entry name" value="DUF3134"/>
</dbReference>
<dbReference type="Proteomes" id="UP001576780">
    <property type="component" value="Unassembled WGS sequence"/>
</dbReference>
<feature type="compositionally biased region" description="Acidic residues" evidence="1">
    <location>
        <begin position="64"/>
        <end position="83"/>
    </location>
</feature>
<organism evidence="2 3">
    <name type="scientific">Floridaenema evergladense BLCC-F167</name>
    <dbReference type="NCBI Taxonomy" id="3153639"/>
    <lineage>
        <taxon>Bacteria</taxon>
        <taxon>Bacillati</taxon>
        <taxon>Cyanobacteriota</taxon>
        <taxon>Cyanophyceae</taxon>
        <taxon>Oscillatoriophycideae</taxon>
        <taxon>Aerosakkonematales</taxon>
        <taxon>Aerosakkonemataceae</taxon>
        <taxon>Floridanema</taxon>
        <taxon>Floridanema evergladense</taxon>
    </lineage>
</organism>
<feature type="compositionally biased region" description="Acidic residues" evidence="1">
    <location>
        <begin position="44"/>
        <end position="56"/>
    </location>
</feature>
<evidence type="ECO:0000256" key="1">
    <source>
        <dbReference type="SAM" id="MobiDB-lite"/>
    </source>
</evidence>
<dbReference type="RefSeq" id="WP_413279909.1">
    <property type="nucleotide sequence ID" value="NZ_JBHFNT010000215.1"/>
</dbReference>
<accession>A0ABV4WR67</accession>
<comment type="caution">
    <text evidence="2">The sequence shown here is derived from an EMBL/GenBank/DDBJ whole genome shotgun (WGS) entry which is preliminary data.</text>
</comment>
<feature type="region of interest" description="Disordered" evidence="1">
    <location>
        <begin position="42"/>
        <end position="83"/>
    </location>
</feature>
<proteinExistence type="predicted"/>
<name>A0ABV4WR67_9CYAN</name>
<evidence type="ECO:0000313" key="3">
    <source>
        <dbReference type="Proteomes" id="UP001576780"/>
    </source>
</evidence>
<protein>
    <submittedName>
        <fullName evidence="2">DUF3134 domain-containing protein</fullName>
    </submittedName>
</protein>